<dbReference type="Gene3D" id="3.50.50.60">
    <property type="entry name" value="FAD/NAD(P)-binding domain"/>
    <property type="match status" value="2"/>
</dbReference>
<name>A0A6L6XQ31_9ACTN</name>
<keyword evidence="8" id="KW-1185">Reference proteome</keyword>
<dbReference type="InterPro" id="IPR036188">
    <property type="entry name" value="FAD/NAD-bd_sf"/>
</dbReference>
<dbReference type="InterPro" id="IPR023753">
    <property type="entry name" value="FAD/NAD-binding_dom"/>
</dbReference>
<gene>
    <name evidence="7" type="ORF">GON03_05740</name>
</gene>
<dbReference type="SUPFAM" id="SSF51905">
    <property type="entry name" value="FAD/NAD(P)-binding domain"/>
    <property type="match status" value="1"/>
</dbReference>
<comment type="cofactor">
    <cofactor evidence="1">
        <name>FAD</name>
        <dbReference type="ChEBI" id="CHEBI:57692"/>
    </cofactor>
</comment>
<dbReference type="InterPro" id="IPR050446">
    <property type="entry name" value="FAD-oxidoreductase/Apoptosis"/>
</dbReference>
<evidence type="ECO:0000313" key="7">
    <source>
        <dbReference type="EMBL" id="MVQ48676.1"/>
    </source>
</evidence>
<dbReference type="PANTHER" id="PTHR43557">
    <property type="entry name" value="APOPTOSIS-INDUCING FACTOR 1"/>
    <property type="match status" value="1"/>
</dbReference>
<protein>
    <submittedName>
        <fullName evidence="7">NAD(P)/FAD-dependent oxidoreductase</fullName>
    </submittedName>
</protein>
<proteinExistence type="predicted"/>
<dbReference type="SUPFAM" id="SSF55424">
    <property type="entry name" value="FAD/NAD-linked reductases, dimerisation (C-terminal) domain"/>
    <property type="match status" value="1"/>
</dbReference>
<feature type="domain" description="FAD/NAD(P)-binding" evidence="5">
    <location>
        <begin position="7"/>
        <end position="292"/>
    </location>
</feature>
<dbReference type="AlphaFoldDB" id="A0A6L6XQ31"/>
<comment type="caution">
    <text evidence="7">The sequence shown here is derived from an EMBL/GenBank/DDBJ whole genome shotgun (WGS) entry which is preliminary data.</text>
</comment>
<dbReference type="Pfam" id="PF07992">
    <property type="entry name" value="Pyr_redox_2"/>
    <property type="match status" value="1"/>
</dbReference>
<sequence>MSGADGVVVVGGSVAGIRTARALREQGYDGPVRVVEAEAEVPYDKPPLSKGSVDADACVPLITLEEAEALGIELVLRRRAVALDADRRRLTLDDGNVLSFDHLVVATGLTPRRAPYDVEGVLVLRTLADSRALREAIARSQQVLVIGAGFIGAEVASLARRHGVGVTLVDPEPVPMGRVVGTELGGRFAALHRRHGVDTRFGSTVTSLVRVGDGYRVLLSDGDVVAADAVVVGIGSEVNVGWLAGSGLLVDDGVVCDERGAALRAPGIHAVGDAARWAGVRVEHWTSAVDQAVCVARSIAHPDEPAAPAPPAYVWSDQYDWKIQLVGDRDVARLPEVVEEAEPFRLAATWHDAEGRITGGVTVNWPRESVRMRAALARGGAA</sequence>
<keyword evidence="3" id="KW-0274">FAD</keyword>
<dbReference type="PANTHER" id="PTHR43557:SF2">
    <property type="entry name" value="RIESKE DOMAIN-CONTAINING PROTEIN-RELATED"/>
    <property type="match status" value="1"/>
</dbReference>
<dbReference type="RefSeq" id="WP_157340992.1">
    <property type="nucleotide sequence ID" value="NZ_WSEK01000004.1"/>
</dbReference>
<dbReference type="InterPro" id="IPR016156">
    <property type="entry name" value="FAD/NAD-linked_Rdtase_dimer_sf"/>
</dbReference>
<dbReference type="GO" id="GO:0005737">
    <property type="term" value="C:cytoplasm"/>
    <property type="evidence" value="ECO:0007669"/>
    <property type="project" value="TreeGrafter"/>
</dbReference>
<dbReference type="EMBL" id="WSEK01000004">
    <property type="protein sequence ID" value="MVQ48676.1"/>
    <property type="molecule type" value="Genomic_DNA"/>
</dbReference>
<evidence type="ECO:0000256" key="2">
    <source>
        <dbReference type="ARBA" id="ARBA00022630"/>
    </source>
</evidence>
<evidence type="ECO:0000256" key="4">
    <source>
        <dbReference type="ARBA" id="ARBA00023002"/>
    </source>
</evidence>
<dbReference type="InterPro" id="IPR028202">
    <property type="entry name" value="Reductase_C"/>
</dbReference>
<dbReference type="PRINTS" id="PR00368">
    <property type="entry name" value="FADPNR"/>
</dbReference>
<evidence type="ECO:0000313" key="8">
    <source>
        <dbReference type="Proteomes" id="UP000473525"/>
    </source>
</evidence>
<accession>A0A6L6XQ31</accession>
<evidence type="ECO:0000256" key="3">
    <source>
        <dbReference type="ARBA" id="ARBA00022827"/>
    </source>
</evidence>
<keyword evidence="4" id="KW-0560">Oxidoreductase</keyword>
<dbReference type="Proteomes" id="UP000473525">
    <property type="component" value="Unassembled WGS sequence"/>
</dbReference>
<evidence type="ECO:0000259" key="6">
    <source>
        <dbReference type="Pfam" id="PF14759"/>
    </source>
</evidence>
<keyword evidence="2" id="KW-0285">Flavoprotein</keyword>
<reference evidence="7 8" key="1">
    <citation type="submission" date="2019-12" db="EMBL/GenBank/DDBJ databases">
        <authorList>
            <person name="Huq M.A."/>
        </authorList>
    </citation>
    <scope>NUCLEOTIDE SEQUENCE [LARGE SCALE GENOMIC DNA]</scope>
    <source>
        <strain evidence="7 8">MAH-18</strain>
    </source>
</reference>
<organism evidence="7 8">
    <name type="scientific">Nocardioides agri</name>
    <dbReference type="NCBI Taxonomy" id="2682843"/>
    <lineage>
        <taxon>Bacteria</taxon>
        <taxon>Bacillati</taxon>
        <taxon>Actinomycetota</taxon>
        <taxon>Actinomycetes</taxon>
        <taxon>Propionibacteriales</taxon>
        <taxon>Nocardioidaceae</taxon>
        <taxon>Nocardioides</taxon>
    </lineage>
</organism>
<dbReference type="Gene3D" id="3.30.390.30">
    <property type="match status" value="1"/>
</dbReference>
<evidence type="ECO:0000256" key="1">
    <source>
        <dbReference type="ARBA" id="ARBA00001974"/>
    </source>
</evidence>
<dbReference type="Pfam" id="PF14759">
    <property type="entry name" value="Reductase_C"/>
    <property type="match status" value="1"/>
</dbReference>
<dbReference type="GO" id="GO:0016651">
    <property type="term" value="F:oxidoreductase activity, acting on NAD(P)H"/>
    <property type="evidence" value="ECO:0007669"/>
    <property type="project" value="TreeGrafter"/>
</dbReference>
<evidence type="ECO:0000259" key="5">
    <source>
        <dbReference type="Pfam" id="PF07992"/>
    </source>
</evidence>
<feature type="domain" description="Reductase C-terminal" evidence="6">
    <location>
        <begin position="313"/>
        <end position="380"/>
    </location>
</feature>